<sequence length="313" mass="32858">MGFIKGTFNVISNVATLGGAYRLEEAKAAYQTSYSEHEKLCKETRRFKNEIDSNVCAIGASLTAIRPLLIKCGKILKTTTHNANSIEFTYTVKTISSVEKFHSDFNAAIGIGAGTAAGGSLAVGSWALVGALGSAGTGAAISGLSGAAATNATLAWLGGGTLAAGGAGVSGGMAVLGGIVAVPLIAIASYSTHKKANEIHKETVKLDRVICEQKKHLLALPDVLAMTHQKKLEITRSCDDFSTTATRLIKVIRPFGILSLLRQKILKLLRREPLTPSQTEAFDQLSRQVAGFVGAFQHSATKAGHVQVPLRVT</sequence>
<comment type="caution">
    <text evidence="1">The sequence shown here is derived from an EMBL/GenBank/DDBJ whole genome shotgun (WGS) entry which is preliminary data.</text>
</comment>
<proteinExistence type="predicted"/>
<evidence type="ECO:0000313" key="1">
    <source>
        <dbReference type="EMBL" id="MBZ2207158.1"/>
    </source>
</evidence>
<reference evidence="1 2" key="2">
    <citation type="submission" date="2021-08" db="EMBL/GenBank/DDBJ databases">
        <title>Massilia sp. R798.</title>
        <authorList>
            <person name="Baek J.H."/>
            <person name="Jung H.S."/>
            <person name="Kim K.R."/>
            <person name="Jeon C.O."/>
        </authorList>
    </citation>
    <scope>NUCLEOTIDE SEQUENCE [LARGE SCALE GENOMIC DNA]</scope>
    <source>
        <strain evidence="1 2">R798</strain>
    </source>
</reference>
<protein>
    <submittedName>
        <fullName evidence="1">Uncharacterized protein</fullName>
    </submittedName>
</protein>
<keyword evidence="2" id="KW-1185">Reference proteome</keyword>
<accession>A0ABS7SLU9</accession>
<gene>
    <name evidence="1" type="ORF">I4X03_007780</name>
</gene>
<organism evidence="1 2">
    <name type="scientific">Massilia soli</name>
    <dbReference type="NCBI Taxonomy" id="2792854"/>
    <lineage>
        <taxon>Bacteria</taxon>
        <taxon>Pseudomonadati</taxon>
        <taxon>Pseudomonadota</taxon>
        <taxon>Betaproteobacteria</taxon>
        <taxon>Burkholderiales</taxon>
        <taxon>Oxalobacteraceae</taxon>
        <taxon>Telluria group</taxon>
        <taxon>Massilia</taxon>
    </lineage>
</organism>
<dbReference type="EMBL" id="JAFBIL020000003">
    <property type="protein sequence ID" value="MBZ2207158.1"/>
    <property type="molecule type" value="Genomic_DNA"/>
</dbReference>
<name>A0ABS7SLU9_9BURK</name>
<dbReference type="Proteomes" id="UP000809349">
    <property type="component" value="Unassembled WGS sequence"/>
</dbReference>
<evidence type="ECO:0000313" key="2">
    <source>
        <dbReference type="Proteomes" id="UP000809349"/>
    </source>
</evidence>
<reference evidence="1 2" key="1">
    <citation type="submission" date="2021-01" db="EMBL/GenBank/DDBJ databases">
        <authorList>
            <person name="Ruan W."/>
            <person name="Khan S.A."/>
            <person name="Jeon C.O."/>
        </authorList>
    </citation>
    <scope>NUCLEOTIDE SEQUENCE [LARGE SCALE GENOMIC DNA]</scope>
    <source>
        <strain evidence="1 2">R798</strain>
    </source>
</reference>
<dbReference type="RefSeq" id="WP_223467660.1">
    <property type="nucleotide sequence ID" value="NZ_JAFBIL020000003.1"/>
</dbReference>